<dbReference type="Proteomes" id="UP000007820">
    <property type="component" value="Unassembled WGS sequence"/>
</dbReference>
<name>F9D1S3_PREDD</name>
<dbReference type="EMBL" id="AFPW01000010">
    <property type="protein sequence ID" value="EGQ16115.1"/>
    <property type="molecule type" value="Genomic_DNA"/>
</dbReference>
<dbReference type="AlphaFoldDB" id="F9D1S3"/>
<evidence type="ECO:0000313" key="2">
    <source>
        <dbReference type="Proteomes" id="UP000007820"/>
    </source>
</evidence>
<reference evidence="1 2" key="1">
    <citation type="submission" date="2011-04" db="EMBL/GenBank/DDBJ databases">
        <authorList>
            <person name="Muzny D."/>
            <person name="Qin X."/>
            <person name="Deng J."/>
            <person name="Jiang H."/>
            <person name="Liu Y."/>
            <person name="Qu J."/>
            <person name="Song X.-Z."/>
            <person name="Zhang L."/>
            <person name="Thornton R."/>
            <person name="Coyle M."/>
            <person name="Francisco L."/>
            <person name="Jackson L."/>
            <person name="Javaid M."/>
            <person name="Korchina V."/>
            <person name="Kovar C."/>
            <person name="Mata R."/>
            <person name="Mathew T."/>
            <person name="Ngo R."/>
            <person name="Nguyen L."/>
            <person name="Nguyen N."/>
            <person name="Okwuonu G."/>
            <person name="Ongeri F."/>
            <person name="Pham C."/>
            <person name="Simmons D."/>
            <person name="Wilczek-Boney K."/>
            <person name="Hale W."/>
            <person name="Jakkamsetti A."/>
            <person name="Pham P."/>
            <person name="Ruth R."/>
            <person name="San Lucas F."/>
            <person name="Warren J."/>
            <person name="Zhang J."/>
            <person name="Zhao Z."/>
            <person name="Zhou C."/>
            <person name="Zhu D."/>
            <person name="Lee S."/>
            <person name="Bess C."/>
            <person name="Blankenburg K."/>
            <person name="Forbes L."/>
            <person name="Fu Q."/>
            <person name="Gubbala S."/>
            <person name="Hirani K."/>
            <person name="Jayaseelan J.C."/>
            <person name="Lara F."/>
            <person name="Munidasa M."/>
            <person name="Palculict T."/>
            <person name="Patil S."/>
            <person name="Pu L.-L."/>
            <person name="Saada N."/>
            <person name="Tang L."/>
            <person name="Weissenberger G."/>
            <person name="Zhu Y."/>
            <person name="Hemphill L."/>
            <person name="Shang Y."/>
            <person name="Youmans B."/>
            <person name="Ayvaz T."/>
            <person name="Ross M."/>
            <person name="Santibanez J."/>
            <person name="Aqrawi P."/>
            <person name="Gross S."/>
            <person name="Joshi V."/>
            <person name="Fowler G."/>
            <person name="Nazareth L."/>
            <person name="Reid J."/>
            <person name="Worley K."/>
            <person name="Petrosino J."/>
            <person name="Highlander S."/>
            <person name="Gibbs R."/>
        </authorList>
    </citation>
    <scope>NUCLEOTIDE SEQUENCE [LARGE SCALE GENOMIC DNA]</scope>
    <source>
        <strain evidence="1 2">DSM 3688</strain>
    </source>
</reference>
<proteinExistence type="predicted"/>
<sequence length="55" mass="6561">MKYKLNKLDIKLQGENVFHLKDNEWMKEILTPTVQSTILYRRLPGHILLSLCYTL</sequence>
<organism evidence="1 2">
    <name type="scientific">Prevotella dentalis (strain ATCC 49559 / DSM 3688 / JCM 13448 / NCTC 12043 / ES 2772)</name>
    <name type="common">Mitsuokella dentalis</name>
    <dbReference type="NCBI Taxonomy" id="908937"/>
    <lineage>
        <taxon>Bacteria</taxon>
        <taxon>Pseudomonadati</taxon>
        <taxon>Bacteroidota</taxon>
        <taxon>Bacteroidia</taxon>
        <taxon>Bacteroidales</taxon>
        <taxon>Prevotellaceae</taxon>
        <taxon>Prevotella</taxon>
    </lineage>
</organism>
<evidence type="ECO:0000313" key="1">
    <source>
        <dbReference type="EMBL" id="EGQ16115.1"/>
    </source>
</evidence>
<comment type="caution">
    <text evidence="1">The sequence shown here is derived from an EMBL/GenBank/DDBJ whole genome shotgun (WGS) entry which is preliminary data.</text>
</comment>
<gene>
    <name evidence="1" type="ORF">HMPREF9136_0801</name>
</gene>
<protein>
    <submittedName>
        <fullName evidence="1">Uncharacterized protein</fullName>
    </submittedName>
</protein>
<accession>F9D1S3</accession>